<dbReference type="SMART" id="SM00754">
    <property type="entry name" value="CHRD"/>
    <property type="match status" value="1"/>
</dbReference>
<feature type="domain" description="CHRD" evidence="2">
    <location>
        <begin position="88"/>
        <end position="210"/>
    </location>
</feature>
<dbReference type="Proteomes" id="UP001596004">
    <property type="component" value="Unassembled WGS sequence"/>
</dbReference>
<keyword evidence="4" id="KW-1185">Reference proteome</keyword>
<evidence type="ECO:0000256" key="1">
    <source>
        <dbReference type="SAM" id="SignalP"/>
    </source>
</evidence>
<evidence type="ECO:0000313" key="4">
    <source>
        <dbReference type="Proteomes" id="UP001596004"/>
    </source>
</evidence>
<evidence type="ECO:0000313" key="3">
    <source>
        <dbReference type="EMBL" id="MFC4530689.1"/>
    </source>
</evidence>
<sequence length="214" mass="22475">MMNVEQAGGERKTWQRVMGRVAAGAAISALAVGAVSMPAGAATTAAPSKASVAAAHNAAAHNGAAHNGAAHNGTAHNGATVTVNSRSYYFGAVLLGRNEVPEPGKKVNDRDGVAVAKFRIKGDRMYYLVQWKRTGKPTAFHIHRGKAGTNGPVVIDLLSAGKIRGNTAFGSVRVADRSVLAGIKKNPRNWYANLHTQRFADGAVRGQLLKSGRW</sequence>
<organism evidence="3 4">
    <name type="scientific">Sphaerisporangium dianthi</name>
    <dbReference type="NCBI Taxonomy" id="1436120"/>
    <lineage>
        <taxon>Bacteria</taxon>
        <taxon>Bacillati</taxon>
        <taxon>Actinomycetota</taxon>
        <taxon>Actinomycetes</taxon>
        <taxon>Streptosporangiales</taxon>
        <taxon>Streptosporangiaceae</taxon>
        <taxon>Sphaerisporangium</taxon>
    </lineage>
</organism>
<name>A0ABV9CDU6_9ACTN</name>
<reference evidence="4" key="1">
    <citation type="journal article" date="2019" name="Int. J. Syst. Evol. Microbiol.">
        <title>The Global Catalogue of Microorganisms (GCM) 10K type strain sequencing project: providing services to taxonomists for standard genome sequencing and annotation.</title>
        <authorList>
            <consortium name="The Broad Institute Genomics Platform"/>
            <consortium name="The Broad Institute Genome Sequencing Center for Infectious Disease"/>
            <person name="Wu L."/>
            <person name="Ma J."/>
        </authorList>
    </citation>
    <scope>NUCLEOTIDE SEQUENCE [LARGE SCALE GENOMIC DNA]</scope>
    <source>
        <strain evidence="4">CGMCC 4.7132</strain>
    </source>
</reference>
<feature type="signal peptide" evidence="1">
    <location>
        <begin position="1"/>
        <end position="41"/>
    </location>
</feature>
<feature type="chain" id="PRO_5046359783" evidence="1">
    <location>
        <begin position="42"/>
        <end position="214"/>
    </location>
</feature>
<protein>
    <submittedName>
        <fullName evidence="3">CHRD domain-containing protein</fullName>
    </submittedName>
</protein>
<dbReference type="InterPro" id="IPR010895">
    <property type="entry name" value="CHRD"/>
</dbReference>
<dbReference type="EMBL" id="JBHSFP010000004">
    <property type="protein sequence ID" value="MFC4530689.1"/>
    <property type="molecule type" value="Genomic_DNA"/>
</dbReference>
<accession>A0ABV9CDU6</accession>
<gene>
    <name evidence="3" type="ORF">ACFO60_07925</name>
</gene>
<evidence type="ECO:0000259" key="2">
    <source>
        <dbReference type="SMART" id="SM00754"/>
    </source>
</evidence>
<dbReference type="RefSeq" id="WP_380838693.1">
    <property type="nucleotide sequence ID" value="NZ_JBHSFP010000004.1"/>
</dbReference>
<keyword evidence="1" id="KW-0732">Signal</keyword>
<dbReference type="Pfam" id="PF07452">
    <property type="entry name" value="CHRD"/>
    <property type="match status" value="1"/>
</dbReference>
<proteinExistence type="predicted"/>
<comment type="caution">
    <text evidence="3">The sequence shown here is derived from an EMBL/GenBank/DDBJ whole genome shotgun (WGS) entry which is preliminary data.</text>
</comment>